<protein>
    <submittedName>
        <fullName evidence="7">CDP-glycerol glycerophosphotransferase family protein</fullName>
    </submittedName>
</protein>
<accession>A0A7D5J0Z0</accession>
<dbReference type="Gene3D" id="3.40.50.12580">
    <property type="match status" value="1"/>
</dbReference>
<evidence type="ECO:0000256" key="1">
    <source>
        <dbReference type="ARBA" id="ARBA00004202"/>
    </source>
</evidence>
<comment type="similarity">
    <text evidence="2">Belongs to the CDP-glycerol glycerophosphotransferase family.</text>
</comment>
<name>A0A7D5J0Z0_9MICO</name>
<dbReference type="Gene3D" id="3.40.50.11820">
    <property type="match status" value="1"/>
</dbReference>
<evidence type="ECO:0000256" key="5">
    <source>
        <dbReference type="ARBA" id="ARBA00022944"/>
    </source>
</evidence>
<keyword evidence="5" id="KW-0777">Teichoic acid biosynthesis</keyword>
<sequence length="483" mass="53570">MIRVRFEGTDPGPVMVVAADGEAPASVALSGARASVAVGVEQRASGWEARVPLRAARWGGPELPLPSGVYDLMIDGRAAPPSAAEAPAPPVVFSTLRAGWDGTRVTIGPPLDPALASGEGQSALEVRYAGRREPLENAVFFESFYGRTAGDNPRAIDRELARVAPAVTRYWSVVDLSVPVPAGAVAIVEGSPEWWRARGAARLLVVNDWLRRRFVRRPGQIVLQTWHGTPLKRLALHRPGFDPRRALAVVRESRRWNVLLAQNPYGARVLRKAYAFLRRPVWVEGYPRTDDLHHRRRDDVRAGLGIDPDERVLLYAPTWRDDRETIVDFLDLPALADAADAVVLVRGHSRTLLPGSDERGPRVIDVTGHPDLAALQVASDALITDYSSVMFDYSVTGKPMYFFVPDLEHYRGELRGFYFDLSEQAPGPLVTTLEDLVEALGADTRRFDERYTRWRARFNDRDDGHAAERVVARILDQGYVARD</sequence>
<keyword evidence="3" id="KW-1003">Cell membrane</keyword>
<gene>
    <name evidence="7" type="ORF">HW566_15475</name>
</gene>
<dbReference type="InterPro" id="IPR051612">
    <property type="entry name" value="Teichoic_Acid_Biosynth"/>
</dbReference>
<dbReference type="GO" id="GO:0005886">
    <property type="term" value="C:plasma membrane"/>
    <property type="evidence" value="ECO:0007669"/>
    <property type="project" value="UniProtKB-SubCell"/>
</dbReference>
<evidence type="ECO:0000256" key="6">
    <source>
        <dbReference type="ARBA" id="ARBA00023136"/>
    </source>
</evidence>
<dbReference type="AlphaFoldDB" id="A0A7D5J0Z0"/>
<dbReference type="EMBL" id="CP058316">
    <property type="protein sequence ID" value="QLD13055.1"/>
    <property type="molecule type" value="Genomic_DNA"/>
</dbReference>
<keyword evidence="6" id="KW-0472">Membrane</keyword>
<dbReference type="InterPro" id="IPR007554">
    <property type="entry name" value="Glycerophosphate_synth"/>
</dbReference>
<dbReference type="GO" id="GO:0047355">
    <property type="term" value="F:CDP-glycerol glycerophosphotransferase activity"/>
    <property type="evidence" value="ECO:0007669"/>
    <property type="project" value="InterPro"/>
</dbReference>
<keyword evidence="4 7" id="KW-0808">Transferase</keyword>
<dbReference type="Pfam" id="PF04464">
    <property type="entry name" value="Glyphos_transf"/>
    <property type="match status" value="1"/>
</dbReference>
<dbReference type="InterPro" id="IPR043148">
    <property type="entry name" value="TagF_C"/>
</dbReference>
<evidence type="ECO:0000313" key="8">
    <source>
        <dbReference type="Proteomes" id="UP000509638"/>
    </source>
</evidence>
<proteinExistence type="inferred from homology"/>
<evidence type="ECO:0000313" key="7">
    <source>
        <dbReference type="EMBL" id="QLD13055.1"/>
    </source>
</evidence>
<evidence type="ECO:0000256" key="2">
    <source>
        <dbReference type="ARBA" id="ARBA00010488"/>
    </source>
</evidence>
<evidence type="ECO:0000256" key="4">
    <source>
        <dbReference type="ARBA" id="ARBA00022679"/>
    </source>
</evidence>
<dbReference type="PANTHER" id="PTHR37316">
    <property type="entry name" value="TEICHOIC ACID GLYCEROL-PHOSPHATE PRIMASE"/>
    <property type="match status" value="1"/>
</dbReference>
<organism evidence="7 8">
    <name type="scientific">Microbacterium oleivorans</name>
    <dbReference type="NCBI Taxonomy" id="273677"/>
    <lineage>
        <taxon>Bacteria</taxon>
        <taxon>Bacillati</taxon>
        <taxon>Actinomycetota</taxon>
        <taxon>Actinomycetes</taxon>
        <taxon>Micrococcales</taxon>
        <taxon>Microbacteriaceae</taxon>
        <taxon>Microbacterium</taxon>
    </lineage>
</organism>
<comment type="subcellular location">
    <subcellularLocation>
        <location evidence="1">Cell membrane</location>
        <topology evidence="1">Peripheral membrane protein</topology>
    </subcellularLocation>
</comment>
<dbReference type="GO" id="GO:0019350">
    <property type="term" value="P:teichoic acid biosynthetic process"/>
    <property type="evidence" value="ECO:0007669"/>
    <property type="project" value="UniProtKB-KW"/>
</dbReference>
<dbReference type="RefSeq" id="WP_178014381.1">
    <property type="nucleotide sequence ID" value="NZ_CP058316.1"/>
</dbReference>
<dbReference type="Proteomes" id="UP000509638">
    <property type="component" value="Chromosome"/>
</dbReference>
<dbReference type="SUPFAM" id="SSF53756">
    <property type="entry name" value="UDP-Glycosyltransferase/glycogen phosphorylase"/>
    <property type="match status" value="1"/>
</dbReference>
<reference evidence="7 8" key="1">
    <citation type="submission" date="2020-06" db="EMBL/GenBank/DDBJ databases">
        <authorList>
            <person name="Jo H."/>
        </authorList>
    </citation>
    <scope>NUCLEOTIDE SEQUENCE [LARGE SCALE GENOMIC DNA]</scope>
    <source>
        <strain evidence="7 8">I46</strain>
    </source>
</reference>
<dbReference type="InterPro" id="IPR043149">
    <property type="entry name" value="TagF_N"/>
</dbReference>
<dbReference type="PANTHER" id="PTHR37316:SF3">
    <property type="entry name" value="TEICHOIC ACID GLYCEROL-PHOSPHATE TRANSFERASE"/>
    <property type="match status" value="1"/>
</dbReference>
<evidence type="ECO:0000256" key="3">
    <source>
        <dbReference type="ARBA" id="ARBA00022475"/>
    </source>
</evidence>